<organism evidence="1 2">
    <name type="scientific">Pseudopedobacter saltans (strain ATCC 51119 / DSM 12145 / JCM 21818 / CCUG 39354 / LMG 10337 / NBRC 100064 / NCIMB 13643)</name>
    <name type="common">Pedobacter saltans</name>
    <dbReference type="NCBI Taxonomy" id="762903"/>
    <lineage>
        <taxon>Bacteria</taxon>
        <taxon>Pseudomonadati</taxon>
        <taxon>Bacteroidota</taxon>
        <taxon>Sphingobacteriia</taxon>
        <taxon>Sphingobacteriales</taxon>
        <taxon>Sphingobacteriaceae</taxon>
        <taxon>Pseudopedobacter</taxon>
    </lineage>
</organism>
<dbReference type="SUPFAM" id="SSF48371">
    <property type="entry name" value="ARM repeat"/>
    <property type="match status" value="1"/>
</dbReference>
<keyword evidence="2" id="KW-1185">Reference proteome</keyword>
<accession>F0SD39</accession>
<dbReference type="STRING" id="762903.Pedsa_1228"/>
<name>F0SD39_PSESL</name>
<reference evidence="1 2" key="1">
    <citation type="journal article" date="2011" name="Stand. Genomic Sci.">
        <title>Complete genome sequence of the gliding, heparinolytic Pedobacter saltans type strain (113).</title>
        <authorList>
            <person name="Liolios K."/>
            <person name="Sikorski J."/>
            <person name="Lu M."/>
            <person name="Nolan M."/>
            <person name="Lapidus A."/>
            <person name="Lucas S."/>
            <person name="Hammon N."/>
            <person name="Deshpande S."/>
            <person name="Cheng J.F."/>
            <person name="Tapia R."/>
            <person name="Han C."/>
            <person name="Goodwin L."/>
            <person name="Pitluck S."/>
            <person name="Huntemann M."/>
            <person name="Ivanova N."/>
            <person name="Pagani I."/>
            <person name="Mavromatis K."/>
            <person name="Ovchinikova G."/>
            <person name="Pati A."/>
            <person name="Chen A."/>
            <person name="Palaniappan K."/>
            <person name="Land M."/>
            <person name="Hauser L."/>
            <person name="Brambilla E.M."/>
            <person name="Kotsyurbenko O."/>
            <person name="Rohde M."/>
            <person name="Tindall B.J."/>
            <person name="Abt B."/>
            <person name="Goker M."/>
            <person name="Detter J.C."/>
            <person name="Woyke T."/>
            <person name="Bristow J."/>
            <person name="Eisen J.A."/>
            <person name="Markowitz V."/>
            <person name="Hugenholtz P."/>
            <person name="Klenk H.P."/>
            <person name="Kyrpides N.C."/>
        </authorList>
    </citation>
    <scope>NUCLEOTIDE SEQUENCE [LARGE SCALE GENOMIC DNA]</scope>
    <source>
        <strain evidence="2">ATCC 51119 / DSM 12145 / JCM 21818 / LMG 10337 / NBRC 100064 / NCIMB 13643</strain>
    </source>
</reference>
<dbReference type="eggNOG" id="ENOG503359V">
    <property type="taxonomic scope" value="Bacteria"/>
</dbReference>
<proteinExistence type="predicted"/>
<dbReference type="Proteomes" id="UP000000310">
    <property type="component" value="Chromosome"/>
</dbReference>
<dbReference type="KEGG" id="psn:Pedsa_1228"/>
<dbReference type="InterPro" id="IPR016024">
    <property type="entry name" value="ARM-type_fold"/>
</dbReference>
<sequence length="193" mass="22685">MDPELIINEVLTKEVLADVLKENHSKSDIRELTRKANRKYVKVRDVYELTLEHEDPQVVFRSAWLLENIFFDYPEEFEYVQPLFFKDYSRQKNKSAQRHYSKIAKEVTYSAQMCLRDIKPGNFDVILEGSFDWLIDPETPVAVKCNCLDVLYNLSEQEDWILPELKNILEQNLLSNSAALLSRTKSILKKLKP</sequence>
<evidence type="ECO:0000313" key="2">
    <source>
        <dbReference type="Proteomes" id="UP000000310"/>
    </source>
</evidence>
<dbReference type="RefSeq" id="WP_013632295.1">
    <property type="nucleotide sequence ID" value="NC_015177.1"/>
</dbReference>
<protein>
    <recommendedName>
        <fullName evidence="3">Adenylosuccinate lyase</fullName>
    </recommendedName>
</protein>
<dbReference type="EMBL" id="CP002545">
    <property type="protein sequence ID" value="ADY51796.1"/>
    <property type="molecule type" value="Genomic_DNA"/>
</dbReference>
<dbReference type="HOGENOM" id="CLU_119550_0_0_10"/>
<evidence type="ECO:0000313" key="1">
    <source>
        <dbReference type="EMBL" id="ADY51796.1"/>
    </source>
</evidence>
<dbReference type="OrthoDB" id="979487at2"/>
<dbReference type="AlphaFoldDB" id="F0SD39"/>
<reference evidence="2" key="2">
    <citation type="submission" date="2011-02" db="EMBL/GenBank/DDBJ databases">
        <title>The complete genome of Pedobacter saltans DSM 12145.</title>
        <authorList>
            <consortium name="US DOE Joint Genome Institute (JGI-PGF)"/>
            <person name="Lucas S."/>
            <person name="Copeland A."/>
            <person name="Lapidus A."/>
            <person name="Bruce D."/>
            <person name="Goodwin L."/>
            <person name="Pitluck S."/>
            <person name="Kyrpides N."/>
            <person name="Mavromatis K."/>
            <person name="Pagani I."/>
            <person name="Ivanova N."/>
            <person name="Ovchinnikova G."/>
            <person name="Lu M."/>
            <person name="Detter J.C."/>
            <person name="Han C."/>
            <person name="Land M."/>
            <person name="Hauser L."/>
            <person name="Markowitz V."/>
            <person name="Cheng J.-F."/>
            <person name="Hugenholtz P."/>
            <person name="Woyke T."/>
            <person name="Wu D."/>
            <person name="Tindall B."/>
            <person name="Pomrenke H.G."/>
            <person name="Brambilla E."/>
            <person name="Klenk H.-P."/>
            <person name="Eisen J.A."/>
        </authorList>
    </citation>
    <scope>NUCLEOTIDE SEQUENCE [LARGE SCALE GENOMIC DNA]</scope>
    <source>
        <strain evidence="2">ATCC 51119 / DSM 12145 / JCM 21818 / LMG 10337 / NBRC 100064 / NCIMB 13643</strain>
    </source>
</reference>
<gene>
    <name evidence="1" type="ordered locus">Pedsa_1228</name>
</gene>
<evidence type="ECO:0008006" key="3">
    <source>
        <dbReference type="Google" id="ProtNLM"/>
    </source>
</evidence>